<dbReference type="Pfam" id="PF00025">
    <property type="entry name" value="Arf"/>
    <property type="match status" value="1"/>
</dbReference>
<proteinExistence type="inferred from homology"/>
<comment type="similarity">
    <text evidence="1">Belongs to the small GTPase superfamily. Arf family.</text>
</comment>
<dbReference type="AlphaFoldDB" id="A0AAV3YCQ4"/>
<feature type="binding site" evidence="4">
    <location>
        <begin position="13"/>
        <end position="20"/>
    </location>
    <ligand>
        <name>GTP</name>
        <dbReference type="ChEBI" id="CHEBI:37565"/>
    </ligand>
</feature>
<comment type="caution">
    <text evidence="6">The sequence shown here is derived from an EMBL/GenBank/DDBJ whole genome shotgun (WGS) entry which is preliminary data.</text>
</comment>
<dbReference type="GO" id="GO:0005525">
    <property type="term" value="F:GTP binding"/>
    <property type="evidence" value="ECO:0007669"/>
    <property type="project" value="UniProtKB-KW"/>
</dbReference>
<dbReference type="SMART" id="SM00178">
    <property type="entry name" value="SAR"/>
    <property type="match status" value="1"/>
</dbReference>
<dbReference type="PROSITE" id="PS51419">
    <property type="entry name" value="RAB"/>
    <property type="match status" value="1"/>
</dbReference>
<evidence type="ECO:0000256" key="4">
    <source>
        <dbReference type="PIRSR" id="PIRSR606689-1"/>
    </source>
</evidence>
<dbReference type="SUPFAM" id="SSF52540">
    <property type="entry name" value="P-loop containing nucleoside triphosphate hydrolases"/>
    <property type="match status" value="1"/>
</dbReference>
<dbReference type="InterPro" id="IPR024156">
    <property type="entry name" value="Small_GTPase_ARF"/>
</dbReference>
<dbReference type="PROSITE" id="PS51417">
    <property type="entry name" value="ARF"/>
    <property type="match status" value="1"/>
</dbReference>
<dbReference type="InterPro" id="IPR027417">
    <property type="entry name" value="P-loop_NTPase"/>
</dbReference>
<dbReference type="SMART" id="SM00175">
    <property type="entry name" value="RAB"/>
    <property type="match status" value="1"/>
</dbReference>
<feature type="binding site" evidence="5">
    <location>
        <position position="37"/>
    </location>
    <ligand>
        <name>Mg(2+)</name>
        <dbReference type="ChEBI" id="CHEBI:18420"/>
    </ligand>
</feature>
<evidence type="ECO:0000313" key="6">
    <source>
        <dbReference type="EMBL" id="GFN79912.1"/>
    </source>
</evidence>
<feature type="binding site" evidence="5">
    <location>
        <position position="20"/>
    </location>
    <ligand>
        <name>Mg(2+)</name>
        <dbReference type="ChEBI" id="CHEBI:18420"/>
    </ligand>
</feature>
<name>A0AAV3YCQ4_9GAST</name>
<dbReference type="InterPro" id="IPR005225">
    <property type="entry name" value="Small_GTP-bd"/>
</dbReference>
<keyword evidence="5" id="KW-0479">Metal-binding</keyword>
<sequence>MGGSPSVQVVMVGLEGTGKTTLLYRLKFGQYTSSIPTIGFNRETVEAPAVEGKSRGVSFIIWDIGGKDNMRPLWKSYLRSADGVLFVVDSSDREGAEEARMELTRLVRTQNPQSILPTLVIANKQDLPAAMSPQEVAKAVGVPELQAATHPCRLMPACAVTGEGLPEAMEAMYEMIHKWKKSKGKNR</sequence>
<dbReference type="Proteomes" id="UP000735302">
    <property type="component" value="Unassembled WGS sequence"/>
</dbReference>
<keyword evidence="5" id="KW-0460">Magnesium</keyword>
<accession>A0AAV3YCQ4</accession>
<dbReference type="GO" id="GO:0046872">
    <property type="term" value="F:metal ion binding"/>
    <property type="evidence" value="ECO:0007669"/>
    <property type="project" value="UniProtKB-KW"/>
</dbReference>
<dbReference type="FunFam" id="3.40.50.300:FF:000412">
    <property type="entry name" value="ADP-ribosylation factor 1"/>
    <property type="match status" value="1"/>
</dbReference>
<keyword evidence="7" id="KW-1185">Reference proteome</keyword>
<evidence type="ECO:0000256" key="2">
    <source>
        <dbReference type="ARBA" id="ARBA00022741"/>
    </source>
</evidence>
<dbReference type="SMART" id="SM00177">
    <property type="entry name" value="ARF"/>
    <property type="match status" value="1"/>
</dbReference>
<dbReference type="GO" id="GO:0003924">
    <property type="term" value="F:GTPase activity"/>
    <property type="evidence" value="ECO:0007669"/>
    <property type="project" value="InterPro"/>
</dbReference>
<dbReference type="Gene3D" id="3.40.50.300">
    <property type="entry name" value="P-loop containing nucleotide triphosphate hydrolases"/>
    <property type="match status" value="1"/>
</dbReference>
<dbReference type="NCBIfam" id="TIGR00231">
    <property type="entry name" value="small_GTP"/>
    <property type="match status" value="1"/>
</dbReference>
<evidence type="ECO:0000313" key="7">
    <source>
        <dbReference type="Proteomes" id="UP000735302"/>
    </source>
</evidence>
<reference evidence="6 7" key="1">
    <citation type="journal article" date="2021" name="Elife">
        <title>Chloroplast acquisition without the gene transfer in kleptoplastic sea slugs, Plakobranchus ocellatus.</title>
        <authorList>
            <person name="Maeda T."/>
            <person name="Takahashi S."/>
            <person name="Yoshida T."/>
            <person name="Shimamura S."/>
            <person name="Takaki Y."/>
            <person name="Nagai Y."/>
            <person name="Toyoda A."/>
            <person name="Suzuki Y."/>
            <person name="Arimoto A."/>
            <person name="Ishii H."/>
            <person name="Satoh N."/>
            <person name="Nishiyama T."/>
            <person name="Hasebe M."/>
            <person name="Maruyama T."/>
            <person name="Minagawa J."/>
            <person name="Obokata J."/>
            <person name="Shigenobu S."/>
        </authorList>
    </citation>
    <scope>NUCLEOTIDE SEQUENCE [LARGE SCALE GENOMIC DNA]</scope>
</reference>
<evidence type="ECO:0000256" key="1">
    <source>
        <dbReference type="ARBA" id="ARBA00010290"/>
    </source>
</evidence>
<dbReference type="EMBL" id="BLXT01000744">
    <property type="protein sequence ID" value="GFN79912.1"/>
    <property type="molecule type" value="Genomic_DNA"/>
</dbReference>
<dbReference type="GO" id="GO:0030010">
    <property type="term" value="P:establishment of cell polarity"/>
    <property type="evidence" value="ECO:0007669"/>
    <property type="project" value="UniProtKB-ARBA"/>
</dbReference>
<organism evidence="6 7">
    <name type="scientific">Plakobranchus ocellatus</name>
    <dbReference type="NCBI Taxonomy" id="259542"/>
    <lineage>
        <taxon>Eukaryota</taxon>
        <taxon>Metazoa</taxon>
        <taxon>Spiralia</taxon>
        <taxon>Lophotrochozoa</taxon>
        <taxon>Mollusca</taxon>
        <taxon>Gastropoda</taxon>
        <taxon>Heterobranchia</taxon>
        <taxon>Euthyneura</taxon>
        <taxon>Panpulmonata</taxon>
        <taxon>Sacoglossa</taxon>
        <taxon>Placobranchoidea</taxon>
        <taxon>Plakobranchidae</taxon>
        <taxon>Plakobranchus</taxon>
    </lineage>
</organism>
<feature type="binding site" evidence="4">
    <location>
        <position position="66"/>
    </location>
    <ligand>
        <name>GTP</name>
        <dbReference type="ChEBI" id="CHEBI:37565"/>
    </ligand>
</feature>
<protein>
    <submittedName>
        <fullName evidence="6">ADP-ribosylation factor</fullName>
    </submittedName>
</protein>
<evidence type="ECO:0000256" key="3">
    <source>
        <dbReference type="ARBA" id="ARBA00023134"/>
    </source>
</evidence>
<dbReference type="PRINTS" id="PR00449">
    <property type="entry name" value="RASTRNSFRMNG"/>
</dbReference>
<dbReference type="PANTHER" id="PTHR11711">
    <property type="entry name" value="ADP RIBOSYLATION FACTOR-RELATED"/>
    <property type="match status" value="1"/>
</dbReference>
<dbReference type="InterPro" id="IPR006689">
    <property type="entry name" value="Small_GTPase_ARF/SAR"/>
</dbReference>
<feature type="binding site" evidence="4">
    <location>
        <begin position="123"/>
        <end position="126"/>
    </location>
    <ligand>
        <name>GTP</name>
        <dbReference type="ChEBI" id="CHEBI:37565"/>
    </ligand>
</feature>
<keyword evidence="2 4" id="KW-0547">Nucleotide-binding</keyword>
<evidence type="ECO:0000256" key="5">
    <source>
        <dbReference type="PIRSR" id="PIRSR606689-2"/>
    </source>
</evidence>
<gene>
    <name evidence="6" type="ORF">PoB_000641800</name>
</gene>
<keyword evidence="3 4" id="KW-0342">GTP-binding</keyword>